<organism evidence="1 2">
    <name type="scientific">Gemella haemolysans</name>
    <dbReference type="NCBI Taxonomy" id="1379"/>
    <lineage>
        <taxon>Bacteria</taxon>
        <taxon>Bacillati</taxon>
        <taxon>Bacillota</taxon>
        <taxon>Bacilli</taxon>
        <taxon>Bacillales</taxon>
        <taxon>Gemellaceae</taxon>
        <taxon>Gemella</taxon>
    </lineage>
</organism>
<accession>A0AAW6B775</accession>
<dbReference type="RefSeq" id="WP_271988045.1">
    <property type="nucleotide sequence ID" value="NZ_JAQMFS010000107.1"/>
</dbReference>
<protein>
    <submittedName>
        <fullName evidence="1">Uncharacterized protein</fullName>
    </submittedName>
</protein>
<dbReference type="Proteomes" id="UP001212217">
    <property type="component" value="Unassembled WGS sequence"/>
</dbReference>
<reference evidence="1" key="1">
    <citation type="submission" date="2023-08" db="EMBL/GenBank/DDBJ databases">
        <title>Dental plaque isolates bound by oral lectin ZG16B.</title>
        <authorList>
            <person name="Ghosh S."/>
        </authorList>
    </citation>
    <scope>NUCLEOTIDE SEQUENCE</scope>
    <source>
        <strain evidence="1">DP3_5B</strain>
    </source>
</reference>
<evidence type="ECO:0000313" key="2">
    <source>
        <dbReference type="Proteomes" id="UP001212217"/>
    </source>
</evidence>
<proteinExistence type="predicted"/>
<gene>
    <name evidence="1" type="ORF">PNO30_08470</name>
</gene>
<name>A0AAW6B775_9BACL</name>
<sequence>MDNINNVEEMTDKQFMEYKETLLKLVLEKLESSETLEEAKNKIEKLIK</sequence>
<dbReference type="AlphaFoldDB" id="A0AAW6B775"/>
<comment type="caution">
    <text evidence="1">The sequence shown here is derived from an EMBL/GenBank/DDBJ whole genome shotgun (WGS) entry which is preliminary data.</text>
</comment>
<dbReference type="EMBL" id="JAQMFS010000107">
    <property type="protein sequence ID" value="MDB6186795.1"/>
    <property type="molecule type" value="Genomic_DNA"/>
</dbReference>
<evidence type="ECO:0000313" key="1">
    <source>
        <dbReference type="EMBL" id="MDB6186795.1"/>
    </source>
</evidence>